<dbReference type="eggNOG" id="COG0156">
    <property type="taxonomic scope" value="Bacteria"/>
</dbReference>
<dbReference type="AlphaFoldDB" id="D7WEY7"/>
<evidence type="ECO:0000313" key="19">
    <source>
        <dbReference type="Proteomes" id="UP000004208"/>
    </source>
</evidence>
<dbReference type="GO" id="GO:0006782">
    <property type="term" value="P:protoporphyrinogen IX biosynthetic process"/>
    <property type="evidence" value="ECO:0007669"/>
    <property type="project" value="UniProtKB-UniPathway"/>
</dbReference>
<evidence type="ECO:0000256" key="6">
    <source>
        <dbReference type="ARBA" id="ARBA00013257"/>
    </source>
</evidence>
<sequence>MLSLKDLQFQAEGKIQTLKEEGTYRNFSVINRQAGSFPVAKLRKPNNELQDVVVWCSNDYLGMGQHPKVLEAAGKAILKYGAGAGGSRNIGGTNDEVQLLEEEIASWLGRERSLVFPTGYGSNDASIESLITIFPNLQIFSDELNHASIIAGVRRSKGVRHIFRHNDAKHLESLLDSADPHAPKLVILESVYSMDGDIAPLADIVHVAKSYESLVFLDEAHAIGMYGPEGRGIAASLGLSEEIDIIQGTLAKSIGVIGGFVAGADWLIDAIRCFAPGFIFTTAMPPSICAAARTSISIIRQQESSRRELADKTERLREIFIHNGIEVMPQSETHVLPILIGSAHRCTESARILLEDYGIYVQPINAPTVPVGTSRFRINVTPTHTEQQMEYLASSLAKVMERVPNEQ</sequence>
<dbReference type="InterPro" id="IPR015424">
    <property type="entry name" value="PyrdxlP-dep_Trfase"/>
</dbReference>
<evidence type="ECO:0000313" key="18">
    <source>
        <dbReference type="EMBL" id="EFK53668.1"/>
    </source>
</evidence>
<evidence type="ECO:0000256" key="10">
    <source>
        <dbReference type="ARBA" id="ARBA00023315"/>
    </source>
</evidence>
<dbReference type="InterPro" id="IPR004839">
    <property type="entry name" value="Aminotransferase_I/II_large"/>
</dbReference>
<dbReference type="FunFam" id="3.40.640.10:FF:000006">
    <property type="entry name" value="5-aminolevulinate synthase, mitochondrial"/>
    <property type="match status" value="1"/>
</dbReference>
<gene>
    <name evidence="18" type="primary">hemA</name>
    <name evidence="18" type="ORF">HMPREF0291_11325</name>
</gene>
<dbReference type="EC" id="2.3.1.37" evidence="6"/>
<proteinExistence type="inferred from homology"/>
<dbReference type="SUPFAM" id="SSF53383">
    <property type="entry name" value="PLP-dependent transferases"/>
    <property type="match status" value="1"/>
</dbReference>
<evidence type="ECO:0000256" key="12">
    <source>
        <dbReference type="ARBA" id="ARBA00031945"/>
    </source>
</evidence>
<evidence type="ECO:0000256" key="2">
    <source>
        <dbReference type="ARBA" id="ARBA00005029"/>
    </source>
</evidence>
<dbReference type="InterPro" id="IPR015421">
    <property type="entry name" value="PyrdxlP-dep_Trfase_major"/>
</dbReference>
<dbReference type="HOGENOM" id="CLU_015846_11_1_11"/>
<comment type="catalytic activity">
    <reaction evidence="15">
        <text>6-carboxyhexanoyl-[ACP] + L-alanine + H(+) = (8S)-8-amino-7-oxononanoate + holo-[ACP] + CO2</text>
        <dbReference type="Rhea" id="RHEA:42288"/>
        <dbReference type="Rhea" id="RHEA-COMP:9685"/>
        <dbReference type="Rhea" id="RHEA-COMP:9955"/>
        <dbReference type="ChEBI" id="CHEBI:15378"/>
        <dbReference type="ChEBI" id="CHEBI:16526"/>
        <dbReference type="ChEBI" id="CHEBI:57972"/>
        <dbReference type="ChEBI" id="CHEBI:64479"/>
        <dbReference type="ChEBI" id="CHEBI:78846"/>
        <dbReference type="ChEBI" id="CHEBI:149468"/>
        <dbReference type="EC" id="2.3.1.47"/>
    </reaction>
</comment>
<evidence type="ECO:0000256" key="13">
    <source>
        <dbReference type="ARBA" id="ARBA00032773"/>
    </source>
</evidence>
<dbReference type="PANTHER" id="PTHR13693:SF102">
    <property type="entry name" value="2-AMINO-3-KETOBUTYRATE COENZYME A LIGASE, MITOCHONDRIAL"/>
    <property type="match status" value="1"/>
</dbReference>
<dbReference type="RefSeq" id="WP_005289654.1">
    <property type="nucleotide sequence ID" value="NZ_CM000961.1"/>
</dbReference>
<evidence type="ECO:0000259" key="17">
    <source>
        <dbReference type="Pfam" id="PF00155"/>
    </source>
</evidence>
<dbReference type="OrthoDB" id="9807157at2"/>
<dbReference type="InterPro" id="IPR001917">
    <property type="entry name" value="Aminotrans_II_pyridoxalP_BS"/>
</dbReference>
<evidence type="ECO:0000256" key="5">
    <source>
        <dbReference type="ARBA" id="ARBA00013187"/>
    </source>
</evidence>
<dbReference type="Gene3D" id="3.90.1150.10">
    <property type="entry name" value="Aspartate Aminotransferase, domain 1"/>
    <property type="match status" value="1"/>
</dbReference>
<evidence type="ECO:0000256" key="1">
    <source>
        <dbReference type="ARBA" id="ARBA00001933"/>
    </source>
</evidence>
<comment type="pathway">
    <text evidence="2">Porphyrin-containing compound metabolism; protoporphyrin-IX biosynthesis; 5-aminolevulinate from glycine: step 1/1.</text>
</comment>
<dbReference type="UniPathway" id="UPA00251">
    <property type="reaction ID" value="UER00375"/>
</dbReference>
<dbReference type="InterPro" id="IPR010961">
    <property type="entry name" value="4pyrrol_synth_NH2levulA_synth"/>
</dbReference>
<dbReference type="EMBL" id="ACLJ02000003">
    <property type="protein sequence ID" value="EFK53668.1"/>
    <property type="molecule type" value="Genomic_DNA"/>
</dbReference>
<keyword evidence="19" id="KW-1185">Reference proteome</keyword>
<evidence type="ECO:0000256" key="7">
    <source>
        <dbReference type="ARBA" id="ARBA00022679"/>
    </source>
</evidence>
<evidence type="ECO:0000256" key="9">
    <source>
        <dbReference type="ARBA" id="ARBA00023133"/>
    </source>
</evidence>
<comment type="catalytic activity">
    <reaction evidence="14">
        <text>succinyl-CoA + glycine + H(+) = 5-aminolevulinate + CO2 + CoA</text>
        <dbReference type="Rhea" id="RHEA:12921"/>
        <dbReference type="ChEBI" id="CHEBI:15378"/>
        <dbReference type="ChEBI" id="CHEBI:16526"/>
        <dbReference type="ChEBI" id="CHEBI:57287"/>
        <dbReference type="ChEBI" id="CHEBI:57292"/>
        <dbReference type="ChEBI" id="CHEBI:57305"/>
        <dbReference type="ChEBI" id="CHEBI:356416"/>
        <dbReference type="EC" id="2.3.1.37"/>
    </reaction>
</comment>
<dbReference type="GO" id="GO:0003870">
    <property type="term" value="F:5-aminolevulinate synthase activity"/>
    <property type="evidence" value="ECO:0007669"/>
    <property type="project" value="UniProtKB-EC"/>
</dbReference>
<evidence type="ECO:0000256" key="11">
    <source>
        <dbReference type="ARBA" id="ARBA00031691"/>
    </source>
</evidence>
<evidence type="ECO:0000256" key="4">
    <source>
        <dbReference type="ARBA" id="ARBA00011738"/>
    </source>
</evidence>
<evidence type="ECO:0000256" key="14">
    <source>
        <dbReference type="ARBA" id="ARBA00047654"/>
    </source>
</evidence>
<comment type="cofactor">
    <cofactor evidence="1 16">
        <name>pyridoxal 5'-phosphate</name>
        <dbReference type="ChEBI" id="CHEBI:597326"/>
    </cofactor>
</comment>
<dbReference type="GO" id="GO:0008710">
    <property type="term" value="F:8-amino-7-oxononanoate synthase activity"/>
    <property type="evidence" value="ECO:0007669"/>
    <property type="project" value="UniProtKB-EC"/>
</dbReference>
<dbReference type="EC" id="2.3.1.47" evidence="5"/>
<keyword evidence="7 18" id="KW-0808">Transferase</keyword>
<keyword evidence="10 18" id="KW-0012">Acyltransferase</keyword>
<evidence type="ECO:0000256" key="15">
    <source>
        <dbReference type="ARBA" id="ARBA00047715"/>
    </source>
</evidence>
<evidence type="ECO:0000256" key="16">
    <source>
        <dbReference type="RuleBase" id="RU003693"/>
    </source>
</evidence>
<dbReference type="Proteomes" id="UP000004208">
    <property type="component" value="Unassembled WGS sequence"/>
</dbReference>
<dbReference type="PROSITE" id="PS00599">
    <property type="entry name" value="AA_TRANSFER_CLASS_2"/>
    <property type="match status" value="1"/>
</dbReference>
<accession>D7WEY7</accession>
<dbReference type="CDD" id="cd06454">
    <property type="entry name" value="KBL_like"/>
    <property type="match status" value="1"/>
</dbReference>
<dbReference type="InterPro" id="IPR050087">
    <property type="entry name" value="AON_synthase_class-II"/>
</dbReference>
<keyword evidence="9" id="KW-0350">Heme biosynthesis</keyword>
<dbReference type="Gene3D" id="3.40.640.10">
    <property type="entry name" value="Type I PLP-dependent aspartate aminotransferase-like (Major domain)"/>
    <property type="match status" value="1"/>
</dbReference>
<dbReference type="InterPro" id="IPR015422">
    <property type="entry name" value="PyrdxlP-dep_Trfase_small"/>
</dbReference>
<evidence type="ECO:0000256" key="3">
    <source>
        <dbReference type="ARBA" id="ARBA00008392"/>
    </source>
</evidence>
<comment type="caution">
    <text evidence="18">The sequence shown here is derived from an EMBL/GenBank/DDBJ whole genome shotgun (WGS) entry which is preliminary data.</text>
</comment>
<comment type="similarity">
    <text evidence="3 16">Belongs to the class-II pyridoxal-phosphate-dependent aminotransferase family.</text>
</comment>
<dbReference type="GO" id="GO:0030170">
    <property type="term" value="F:pyridoxal phosphate binding"/>
    <property type="evidence" value="ECO:0007669"/>
    <property type="project" value="InterPro"/>
</dbReference>
<protein>
    <recommendedName>
        <fullName evidence="11">5-aminolevulinic acid synthase</fullName>
        <ecNumber evidence="6">2.3.1.37</ecNumber>
        <ecNumber evidence="5">2.3.1.47</ecNumber>
    </recommendedName>
    <alternativeName>
        <fullName evidence="12">Delta-ALA synthase</fullName>
    </alternativeName>
    <alternativeName>
        <fullName evidence="13">Delta-aminolevulinate synthase</fullName>
    </alternativeName>
</protein>
<comment type="subunit">
    <text evidence="4">Homodimer.</text>
</comment>
<dbReference type="STRING" id="585529.HMPREF0291_11325"/>
<reference evidence="18" key="1">
    <citation type="submission" date="2010-06" db="EMBL/GenBank/DDBJ databases">
        <authorList>
            <person name="Muzny D."/>
            <person name="Qin X."/>
            <person name="Buhay C."/>
            <person name="Dugan-Rocha S."/>
            <person name="Ding Y."/>
            <person name="Chen G."/>
            <person name="Hawes A."/>
            <person name="Holder M."/>
            <person name="Jhangiani S."/>
            <person name="Johnson A."/>
            <person name="Khan Z."/>
            <person name="Li Z."/>
            <person name="Liu W."/>
            <person name="Liu X."/>
            <person name="Perez L."/>
            <person name="Shen H."/>
            <person name="Wang Q."/>
            <person name="Watt J."/>
            <person name="Xi L."/>
            <person name="Xin Y."/>
            <person name="Zhou J."/>
            <person name="Deng J."/>
            <person name="Jiang H."/>
            <person name="Liu Y."/>
            <person name="Qu J."/>
            <person name="Song X.-Z."/>
            <person name="Zhang L."/>
            <person name="Villasana D."/>
            <person name="Johnson A."/>
            <person name="Liu J."/>
            <person name="Liyanage D."/>
            <person name="Lorensuhewa L."/>
            <person name="Robinson T."/>
            <person name="Song A."/>
            <person name="Song B.-B."/>
            <person name="Dinh H."/>
            <person name="Thornton R."/>
            <person name="Coyle M."/>
            <person name="Francisco L."/>
            <person name="Jackson L."/>
            <person name="Javaid M."/>
            <person name="Korchina V."/>
            <person name="Kovar C."/>
            <person name="Mata R."/>
            <person name="Mathew T."/>
            <person name="Ngo R."/>
            <person name="Nguyen L."/>
            <person name="Nguyen N."/>
            <person name="Okwuonu G."/>
            <person name="Ongeri F."/>
            <person name="Pham C."/>
            <person name="Simmons D."/>
            <person name="Wilczek-Boney K."/>
            <person name="Hale W."/>
            <person name="Jakkamsetti A."/>
            <person name="Pham P."/>
            <person name="Ruth R."/>
            <person name="San Lucas F."/>
            <person name="Warren J."/>
            <person name="Zhang J."/>
            <person name="Zhao Z."/>
            <person name="Zhou C."/>
            <person name="Zhu D."/>
            <person name="Lee S."/>
            <person name="Bess C."/>
            <person name="Blankenburg K."/>
            <person name="Forbes L."/>
            <person name="Fu Q."/>
            <person name="Gubbala S."/>
            <person name="Hirani K."/>
            <person name="Jayaseelan J.C."/>
            <person name="Lara F."/>
            <person name="Munidasa M."/>
            <person name="Palculict T."/>
            <person name="Patil S."/>
            <person name="Pu L.-L."/>
            <person name="Saada N."/>
            <person name="Tang L."/>
            <person name="Weissenberger G."/>
            <person name="Zhu Y."/>
            <person name="Hemphill L."/>
            <person name="Shang Y."/>
            <person name="Youmans B."/>
            <person name="Ayvaz T."/>
            <person name="Ross M."/>
            <person name="Santibanez J."/>
            <person name="Aqrawi P."/>
            <person name="Gross S."/>
            <person name="Joshi V."/>
            <person name="Fowler G."/>
            <person name="Nazareth L."/>
            <person name="Reid J."/>
            <person name="Worley K."/>
            <person name="Petrosino J."/>
            <person name="Highlander S."/>
            <person name="Gibbs R."/>
        </authorList>
    </citation>
    <scope>NUCLEOTIDE SEQUENCE [LARGE SCALE GENOMIC DNA]</scope>
    <source>
        <strain evidence="18">ATCC 33030</strain>
    </source>
</reference>
<organism evidence="18 19">
    <name type="scientific">Corynebacterium genitalium ATCC 33030</name>
    <dbReference type="NCBI Taxonomy" id="585529"/>
    <lineage>
        <taxon>Bacteria</taxon>
        <taxon>Bacillati</taxon>
        <taxon>Actinomycetota</taxon>
        <taxon>Actinomycetes</taxon>
        <taxon>Mycobacteriales</taxon>
        <taxon>Corynebacteriaceae</taxon>
        <taxon>Corynebacterium</taxon>
    </lineage>
</organism>
<dbReference type="NCBIfam" id="TIGR01821">
    <property type="entry name" value="5aminolev_synth"/>
    <property type="match status" value="1"/>
</dbReference>
<evidence type="ECO:0000256" key="8">
    <source>
        <dbReference type="ARBA" id="ARBA00022898"/>
    </source>
</evidence>
<dbReference type="PANTHER" id="PTHR13693">
    <property type="entry name" value="CLASS II AMINOTRANSFERASE/8-AMINO-7-OXONONANOATE SYNTHASE"/>
    <property type="match status" value="1"/>
</dbReference>
<dbReference type="Pfam" id="PF00155">
    <property type="entry name" value="Aminotran_1_2"/>
    <property type="match status" value="1"/>
</dbReference>
<feature type="domain" description="Aminotransferase class I/classII large" evidence="17">
    <location>
        <begin position="51"/>
        <end position="396"/>
    </location>
</feature>
<name>D7WEY7_9CORY</name>
<keyword evidence="8 16" id="KW-0663">Pyridoxal phosphate</keyword>